<feature type="region of interest" description="Disordered" evidence="4">
    <location>
        <begin position="132"/>
        <end position="236"/>
    </location>
</feature>
<feature type="compositionally biased region" description="Polar residues" evidence="4">
    <location>
        <begin position="214"/>
        <end position="236"/>
    </location>
</feature>
<dbReference type="InterPro" id="IPR002048">
    <property type="entry name" value="EF_hand_dom"/>
</dbReference>
<feature type="compositionally biased region" description="Basic and acidic residues" evidence="4">
    <location>
        <begin position="1"/>
        <end position="10"/>
    </location>
</feature>
<feature type="region of interest" description="Disordered" evidence="4">
    <location>
        <begin position="1"/>
        <end position="26"/>
    </location>
</feature>
<feature type="domain" description="EF-hand" evidence="5">
    <location>
        <begin position="397"/>
        <end position="432"/>
    </location>
</feature>
<accession>A0A8T1CUD8</accession>
<gene>
    <name evidence="6" type="ORF">PC115_g7723</name>
    <name evidence="7" type="ORF">PC117_g8422</name>
</gene>
<dbReference type="SMART" id="SM00054">
    <property type="entry name" value="EFh"/>
    <property type="match status" value="4"/>
</dbReference>
<protein>
    <recommendedName>
        <fullName evidence="5">EF-hand domain-containing protein</fullName>
    </recommendedName>
</protein>
<dbReference type="Proteomes" id="UP000736787">
    <property type="component" value="Unassembled WGS sequence"/>
</dbReference>
<evidence type="ECO:0000256" key="3">
    <source>
        <dbReference type="ARBA" id="ARBA00022837"/>
    </source>
</evidence>
<dbReference type="Proteomes" id="UP000774804">
    <property type="component" value="Unassembled WGS sequence"/>
</dbReference>
<sequence length="776" mass="86712">MVSKQCDNKMRWLSSRQDQDMAEKREKTDRRRWCTAFCWGATRRALASMQRNNFRCPPDGSKSPQATAMGGTGSPGKYHSEFPGRQRKRLQVGTTNLSKCGSFAEINGLPSPAPVGVNTSVVFDRIGETNSTAMKSTLDSPQQRSPAHHRSSESGKVFPLVLRTEVRRLRALSPTKSSRSTDEHRDNVVNGTPKLKEVPSNLNTHDKAERPSLQKGNNVQEDSPARNNRSVSKMNSADNKEKILLARNRAKLYDVFMEKYGSMRAVFRAFDNDGNGMISAQRFHDMVEAAEVELSPDETRALYRTADVNGDNTVAFQEFVQMFSPNIGADTSAINAFSPTKDPIGPVRDPSSSMAIKYHTPLELSPRSRRRMTQLRKQVTDALHRKHGLAMGVRGGKPEQLLAYAFKNVDSDNDGLLSYSDVEHALGPGYLQLEDTIAVSEMREMLKLMDQNGDEQISLREFVRYFAAGERDVATDMIDNGRKKELAALHVKRTVDLTPREEVDPIFAQLKNAVLQKEEPPMTPNGRDISPGTCLPEQLSKRTAAIVNVANSVASPTRNTKGDPNKTTLSQSQSSLQLEIDRRPATTCGGPTVAISSPVSSDRFYHRRRERTDWTRVGVGGNGTGSDTGQYLSPQDRFVTTSSEAYSPLYRAPPSAKSKESNDSFLIMRAGKPTTTIEEDARCARRTTRYERTQVLLQGFEEAQAQAERLKDWKTRASIRKVAGERFDYLDRLQEREHRVASSEDRMERRHGGASFLRMWAGSAESQFNNHQHASS</sequence>
<evidence type="ECO:0000256" key="1">
    <source>
        <dbReference type="ARBA" id="ARBA00022723"/>
    </source>
</evidence>
<feature type="region of interest" description="Disordered" evidence="4">
    <location>
        <begin position="553"/>
        <end position="575"/>
    </location>
</feature>
<dbReference type="AlphaFoldDB" id="A0A8T1CUD8"/>
<feature type="domain" description="EF-hand" evidence="5">
    <location>
        <begin position="294"/>
        <end position="329"/>
    </location>
</feature>
<evidence type="ECO:0000313" key="6">
    <source>
        <dbReference type="EMBL" id="KAG2926982.1"/>
    </source>
</evidence>
<dbReference type="EMBL" id="RCMI01000190">
    <property type="protein sequence ID" value="KAG2926982.1"/>
    <property type="molecule type" value="Genomic_DNA"/>
</dbReference>
<dbReference type="GO" id="GO:0005509">
    <property type="term" value="F:calcium ion binding"/>
    <property type="evidence" value="ECO:0007669"/>
    <property type="project" value="InterPro"/>
</dbReference>
<feature type="compositionally biased region" description="Polar residues" evidence="4">
    <location>
        <begin position="132"/>
        <end position="145"/>
    </location>
</feature>
<dbReference type="CDD" id="cd00051">
    <property type="entry name" value="EFh"/>
    <property type="match status" value="2"/>
</dbReference>
<reference evidence="6" key="1">
    <citation type="submission" date="2018-10" db="EMBL/GenBank/DDBJ databases">
        <title>Effector identification in a new, highly contiguous assembly of the strawberry crown rot pathogen Phytophthora cactorum.</title>
        <authorList>
            <person name="Armitage A.D."/>
            <person name="Nellist C.F."/>
            <person name="Bates H."/>
            <person name="Vickerstaff R.J."/>
            <person name="Harrison R.J."/>
        </authorList>
    </citation>
    <scope>NUCLEOTIDE SEQUENCE</scope>
    <source>
        <strain evidence="6">4032</strain>
        <strain evidence="7">4040</strain>
    </source>
</reference>
<keyword evidence="3" id="KW-0106">Calcium</keyword>
<evidence type="ECO:0000313" key="7">
    <source>
        <dbReference type="EMBL" id="KAG2945452.1"/>
    </source>
</evidence>
<dbReference type="SUPFAM" id="SSF47473">
    <property type="entry name" value="EF-hand"/>
    <property type="match status" value="1"/>
</dbReference>
<dbReference type="FunFam" id="1.10.238.10:FF:000003">
    <property type="entry name" value="Calmodulin A"/>
    <property type="match status" value="1"/>
</dbReference>
<dbReference type="EMBL" id="RCMK01000182">
    <property type="protein sequence ID" value="KAG2945452.1"/>
    <property type="molecule type" value="Genomic_DNA"/>
</dbReference>
<evidence type="ECO:0000313" key="8">
    <source>
        <dbReference type="Proteomes" id="UP000774804"/>
    </source>
</evidence>
<dbReference type="InterPro" id="IPR018247">
    <property type="entry name" value="EF_Hand_1_Ca_BS"/>
</dbReference>
<keyword evidence="2" id="KW-0677">Repeat</keyword>
<evidence type="ECO:0000259" key="5">
    <source>
        <dbReference type="PROSITE" id="PS50222"/>
    </source>
</evidence>
<organism evidence="6 8">
    <name type="scientific">Phytophthora cactorum</name>
    <dbReference type="NCBI Taxonomy" id="29920"/>
    <lineage>
        <taxon>Eukaryota</taxon>
        <taxon>Sar</taxon>
        <taxon>Stramenopiles</taxon>
        <taxon>Oomycota</taxon>
        <taxon>Peronosporomycetes</taxon>
        <taxon>Peronosporales</taxon>
        <taxon>Peronosporaceae</taxon>
        <taxon>Phytophthora</taxon>
    </lineage>
</organism>
<feature type="region of interest" description="Disordered" evidence="4">
    <location>
        <begin position="55"/>
        <end position="82"/>
    </location>
</feature>
<dbReference type="PANTHER" id="PTHR10891">
    <property type="entry name" value="EF-HAND CALCIUM-BINDING DOMAIN CONTAINING PROTEIN"/>
    <property type="match status" value="1"/>
</dbReference>
<feature type="compositionally biased region" description="Basic and acidic residues" evidence="4">
    <location>
        <begin position="17"/>
        <end position="26"/>
    </location>
</feature>
<dbReference type="InterPro" id="IPR039647">
    <property type="entry name" value="EF_hand_pair_protein_CML-like"/>
</dbReference>
<name>A0A8T1CUD8_9STRA</name>
<dbReference type="InterPro" id="IPR011992">
    <property type="entry name" value="EF-hand-dom_pair"/>
</dbReference>
<proteinExistence type="predicted"/>
<comment type="caution">
    <text evidence="6">The sequence shown here is derived from an EMBL/GenBank/DDBJ whole genome shotgun (WGS) entry which is preliminary data.</text>
</comment>
<dbReference type="Pfam" id="PF13499">
    <property type="entry name" value="EF-hand_7"/>
    <property type="match status" value="2"/>
</dbReference>
<dbReference type="PROSITE" id="PS00018">
    <property type="entry name" value="EF_HAND_1"/>
    <property type="match status" value="2"/>
</dbReference>
<dbReference type="Gene3D" id="1.10.238.10">
    <property type="entry name" value="EF-hand"/>
    <property type="match status" value="2"/>
</dbReference>
<feature type="domain" description="EF-hand" evidence="5">
    <location>
        <begin position="258"/>
        <end position="293"/>
    </location>
</feature>
<dbReference type="PROSITE" id="PS50222">
    <property type="entry name" value="EF_HAND_2"/>
    <property type="match status" value="4"/>
</dbReference>
<keyword evidence="1" id="KW-0479">Metal-binding</keyword>
<feature type="domain" description="EF-hand" evidence="5">
    <location>
        <begin position="437"/>
        <end position="472"/>
    </location>
</feature>
<dbReference type="VEuPathDB" id="FungiDB:PC110_g2316"/>
<evidence type="ECO:0000256" key="4">
    <source>
        <dbReference type="SAM" id="MobiDB-lite"/>
    </source>
</evidence>
<evidence type="ECO:0000256" key="2">
    <source>
        <dbReference type="ARBA" id="ARBA00022737"/>
    </source>
</evidence>